<organism evidence="2 3">
    <name type="scientific">Enterococcus dispar ATCC 51266</name>
    <dbReference type="NCBI Taxonomy" id="1139219"/>
    <lineage>
        <taxon>Bacteria</taxon>
        <taxon>Bacillati</taxon>
        <taxon>Bacillota</taxon>
        <taxon>Bacilli</taxon>
        <taxon>Lactobacillales</taxon>
        <taxon>Enterococcaceae</taxon>
        <taxon>Enterococcus</taxon>
    </lineage>
</organism>
<accession>S1NYN3</accession>
<proteinExistence type="predicted"/>
<dbReference type="eggNOG" id="COG3764">
    <property type="taxonomic scope" value="Bacteria"/>
</dbReference>
<evidence type="ECO:0008006" key="4">
    <source>
        <dbReference type="Google" id="ProtNLM"/>
    </source>
</evidence>
<comment type="caution">
    <text evidence="2">The sequence shown here is derived from an EMBL/GenBank/DDBJ whole genome shotgun (WGS) entry which is preliminary data.</text>
</comment>
<keyword evidence="3" id="KW-1185">Reference proteome</keyword>
<dbReference type="OrthoDB" id="1648028at2"/>
<evidence type="ECO:0000313" key="2">
    <source>
        <dbReference type="EMBL" id="EOT43281.1"/>
    </source>
</evidence>
<dbReference type="InterPro" id="IPR023365">
    <property type="entry name" value="Sortase_dom-sf"/>
</dbReference>
<protein>
    <recommendedName>
        <fullName evidence="4">Sortase</fullName>
    </recommendedName>
</protein>
<evidence type="ECO:0000313" key="3">
    <source>
        <dbReference type="Proteomes" id="UP000014127"/>
    </source>
</evidence>
<keyword evidence="1" id="KW-1133">Transmembrane helix</keyword>
<dbReference type="AlphaFoldDB" id="S1NYN3"/>
<dbReference type="Gene3D" id="2.40.260.10">
    <property type="entry name" value="Sortase"/>
    <property type="match status" value="1"/>
</dbReference>
<dbReference type="HOGENOM" id="CLU_1934740_0_0_9"/>
<gene>
    <name evidence="2" type="ORF">OMK_00635</name>
</gene>
<keyword evidence="1" id="KW-0472">Membrane</keyword>
<reference evidence="2 3" key="1">
    <citation type="submission" date="2013-03" db="EMBL/GenBank/DDBJ databases">
        <title>The Genome Sequence of Enterococcus dispar ATCC_51266 (Illumina only assembly).</title>
        <authorList>
            <consortium name="The Broad Institute Genomics Platform"/>
            <consortium name="The Broad Institute Genome Sequencing Center for Infectious Disease"/>
            <person name="Earl A."/>
            <person name="Russ C."/>
            <person name="Gilmore M."/>
            <person name="Surin D."/>
            <person name="Walker B."/>
            <person name="Young S."/>
            <person name="Zeng Q."/>
            <person name="Gargeya S."/>
            <person name="Fitzgerald M."/>
            <person name="Haas B."/>
            <person name="Abouelleil A."/>
            <person name="Allen A.W."/>
            <person name="Alvarado L."/>
            <person name="Arachchi H.M."/>
            <person name="Berlin A.M."/>
            <person name="Chapman S.B."/>
            <person name="Gainer-Dewar J."/>
            <person name="Goldberg J."/>
            <person name="Griggs A."/>
            <person name="Gujja S."/>
            <person name="Hansen M."/>
            <person name="Howarth C."/>
            <person name="Imamovic A."/>
            <person name="Ireland A."/>
            <person name="Larimer J."/>
            <person name="McCowan C."/>
            <person name="Murphy C."/>
            <person name="Pearson M."/>
            <person name="Poon T.W."/>
            <person name="Priest M."/>
            <person name="Roberts A."/>
            <person name="Saif S."/>
            <person name="Shea T."/>
            <person name="Sisk P."/>
            <person name="Sykes S."/>
            <person name="Wortman J."/>
            <person name="Nusbaum C."/>
            <person name="Birren B."/>
        </authorList>
    </citation>
    <scope>NUCLEOTIDE SEQUENCE [LARGE SCALE GENOMIC DNA]</scope>
    <source>
        <strain evidence="2 3">ATCC 51266</strain>
    </source>
</reference>
<feature type="transmembrane region" description="Helical" evidence="1">
    <location>
        <begin position="12"/>
        <end position="32"/>
    </location>
</feature>
<dbReference type="Proteomes" id="UP000014127">
    <property type="component" value="Unassembled WGS sequence"/>
</dbReference>
<sequence length="130" mass="14741">MYKRSKLKRITINVLMVVMLVIGFGLIFNNQIRSYMLSQRTKQYNLTNFTQEKLEKNLKKSGNFDFDSVESISNELVLKTQFDNTELPVIGGINIPSVKISLPVLKGLDNISLLTGAGTMKSRRLWNSLA</sequence>
<keyword evidence="1" id="KW-0812">Transmembrane</keyword>
<name>S1NYN3_9ENTE</name>
<dbReference type="EMBL" id="AHYR01000003">
    <property type="protein sequence ID" value="EOT43281.1"/>
    <property type="molecule type" value="Genomic_DNA"/>
</dbReference>
<evidence type="ECO:0000256" key="1">
    <source>
        <dbReference type="SAM" id="Phobius"/>
    </source>
</evidence>
<dbReference type="SUPFAM" id="SSF63817">
    <property type="entry name" value="Sortase"/>
    <property type="match status" value="1"/>
</dbReference>
<dbReference type="RefSeq" id="WP_010776390.1">
    <property type="nucleotide sequence ID" value="NZ_ASWK01000001.1"/>
</dbReference>